<keyword evidence="3" id="KW-1133">Transmembrane helix</keyword>
<feature type="transmembrane region" description="Helical" evidence="3">
    <location>
        <begin position="552"/>
        <end position="573"/>
    </location>
</feature>
<evidence type="ECO:0000313" key="6">
    <source>
        <dbReference type="Proteomes" id="UP000220527"/>
    </source>
</evidence>
<feature type="transmembrane region" description="Helical" evidence="3">
    <location>
        <begin position="120"/>
        <end position="139"/>
    </location>
</feature>
<keyword evidence="1" id="KW-0677">Repeat</keyword>
<dbReference type="Pfam" id="PF01436">
    <property type="entry name" value="NHL"/>
    <property type="match status" value="4"/>
</dbReference>
<feature type="transmembrane region" description="Helical" evidence="3">
    <location>
        <begin position="372"/>
        <end position="393"/>
    </location>
</feature>
<dbReference type="RefSeq" id="WP_097642670.1">
    <property type="nucleotide sequence ID" value="NZ_NQWI01000008.1"/>
</dbReference>
<evidence type="ECO:0000256" key="2">
    <source>
        <dbReference type="PROSITE-ProRule" id="PRU00504"/>
    </source>
</evidence>
<feature type="repeat" description="NHL" evidence="2">
    <location>
        <begin position="988"/>
        <end position="1031"/>
    </location>
</feature>
<accession>A0A2A6RND2</accession>
<feature type="transmembrane region" description="Helical" evidence="3">
    <location>
        <begin position="237"/>
        <end position="259"/>
    </location>
</feature>
<evidence type="ECO:0000256" key="1">
    <source>
        <dbReference type="ARBA" id="ARBA00022737"/>
    </source>
</evidence>
<dbReference type="PANTHER" id="PTHR41710:SF2">
    <property type="entry name" value="GLYCOSYL TRANSFERASE FAMILY 39_83 DOMAIN-CONTAINING PROTEIN"/>
    <property type="match status" value="1"/>
</dbReference>
<dbReference type="InterPro" id="IPR011042">
    <property type="entry name" value="6-blade_b-propeller_TolB-like"/>
</dbReference>
<dbReference type="CDD" id="cd05819">
    <property type="entry name" value="NHL"/>
    <property type="match status" value="1"/>
</dbReference>
<feature type="repeat" description="NHL" evidence="2">
    <location>
        <begin position="949"/>
        <end position="984"/>
    </location>
</feature>
<dbReference type="Pfam" id="PF13231">
    <property type="entry name" value="PMT_2"/>
    <property type="match status" value="1"/>
</dbReference>
<reference evidence="6" key="1">
    <citation type="submission" date="2017-08" db="EMBL/GenBank/DDBJ databases">
        <authorList>
            <person name="Grouzdev D.S."/>
            <person name="Gaisin V.A."/>
            <person name="Rysina M.S."/>
            <person name="Gorlenko V.M."/>
        </authorList>
    </citation>
    <scope>NUCLEOTIDE SEQUENCE [LARGE SCALE GENOMIC DNA]</scope>
    <source>
        <strain evidence="6">Kir15-3F</strain>
    </source>
</reference>
<feature type="transmembrane region" description="Helical" evidence="3">
    <location>
        <begin position="96"/>
        <end position="113"/>
    </location>
</feature>
<keyword evidence="3" id="KW-0812">Transmembrane</keyword>
<feature type="transmembrane region" description="Helical" evidence="3">
    <location>
        <begin position="22"/>
        <end position="42"/>
    </location>
</feature>
<feature type="repeat" description="NHL" evidence="2">
    <location>
        <begin position="874"/>
        <end position="917"/>
    </location>
</feature>
<dbReference type="OrthoDB" id="134672at2"/>
<dbReference type="EMBL" id="NQWI01000008">
    <property type="protein sequence ID" value="PDW04547.1"/>
    <property type="molecule type" value="Genomic_DNA"/>
</dbReference>
<dbReference type="PANTHER" id="PTHR41710">
    <property type="entry name" value="GLYCOSYL TRANSFERASE, FAMILY 39"/>
    <property type="match status" value="1"/>
</dbReference>
<gene>
    <name evidence="5" type="ORF">CJ255_03270</name>
</gene>
<organism evidence="5 6">
    <name type="scientific">Candidatus Viridilinea mediisalina</name>
    <dbReference type="NCBI Taxonomy" id="2024553"/>
    <lineage>
        <taxon>Bacteria</taxon>
        <taxon>Bacillati</taxon>
        <taxon>Chloroflexota</taxon>
        <taxon>Chloroflexia</taxon>
        <taxon>Chloroflexales</taxon>
        <taxon>Chloroflexineae</taxon>
        <taxon>Oscillochloridaceae</taxon>
        <taxon>Candidatus Viridilinea</taxon>
    </lineage>
</organism>
<feature type="transmembrane region" description="Helical" evidence="3">
    <location>
        <begin position="527"/>
        <end position="545"/>
    </location>
</feature>
<feature type="repeat" description="NHL" evidence="2">
    <location>
        <begin position="841"/>
        <end position="870"/>
    </location>
</feature>
<dbReference type="PROSITE" id="PS51125">
    <property type="entry name" value="NHL"/>
    <property type="match status" value="4"/>
</dbReference>
<feature type="transmembrane region" description="Helical" evidence="3">
    <location>
        <begin position="145"/>
        <end position="164"/>
    </location>
</feature>
<evidence type="ECO:0000256" key="3">
    <source>
        <dbReference type="SAM" id="Phobius"/>
    </source>
</evidence>
<feature type="domain" description="Glycosyltransferase RgtA/B/C/D-like" evidence="4">
    <location>
        <begin position="98"/>
        <end position="252"/>
    </location>
</feature>
<feature type="transmembrane region" description="Helical" evidence="3">
    <location>
        <begin position="462"/>
        <end position="482"/>
    </location>
</feature>
<evidence type="ECO:0000313" key="5">
    <source>
        <dbReference type="EMBL" id="PDW04547.1"/>
    </source>
</evidence>
<dbReference type="Proteomes" id="UP000220527">
    <property type="component" value="Unassembled WGS sequence"/>
</dbReference>
<dbReference type="InterPro" id="IPR038731">
    <property type="entry name" value="RgtA/B/C-like"/>
</dbReference>
<comment type="caution">
    <text evidence="5">The sequence shown here is derived from an EMBL/GenBank/DDBJ whole genome shotgun (WGS) entry which is preliminary data.</text>
</comment>
<protein>
    <submittedName>
        <fullName evidence="5">TIGR03663 family protein</fullName>
    </submittedName>
</protein>
<feature type="transmembrane region" description="Helical" evidence="3">
    <location>
        <begin position="494"/>
        <end position="515"/>
    </location>
</feature>
<feature type="transmembrane region" description="Helical" evidence="3">
    <location>
        <begin position="194"/>
        <end position="225"/>
    </location>
</feature>
<feature type="transmembrane region" description="Helical" evidence="3">
    <location>
        <begin position="308"/>
        <end position="331"/>
    </location>
</feature>
<dbReference type="SUPFAM" id="SSF101898">
    <property type="entry name" value="NHL repeat"/>
    <property type="match status" value="1"/>
</dbReference>
<feature type="transmembrane region" description="Helical" evidence="3">
    <location>
        <begin position="171"/>
        <end position="188"/>
    </location>
</feature>
<feature type="transmembrane region" description="Helical" evidence="3">
    <location>
        <begin position="271"/>
        <end position="288"/>
    </location>
</feature>
<dbReference type="InterPro" id="IPR019962">
    <property type="entry name" value="CHP03663"/>
</dbReference>
<dbReference type="Gene3D" id="2.120.10.30">
    <property type="entry name" value="TolB, C-terminal domain"/>
    <property type="match status" value="2"/>
</dbReference>
<keyword evidence="6" id="KW-1185">Reference proteome</keyword>
<feature type="transmembrane region" description="Helical" evidence="3">
    <location>
        <begin position="437"/>
        <end position="456"/>
    </location>
</feature>
<dbReference type="AlphaFoldDB" id="A0A2A6RND2"/>
<dbReference type="InterPro" id="IPR001258">
    <property type="entry name" value="NHL_repeat"/>
</dbReference>
<evidence type="ECO:0000259" key="4">
    <source>
        <dbReference type="Pfam" id="PF13231"/>
    </source>
</evidence>
<proteinExistence type="predicted"/>
<sequence length="1133" mass="125243">MAQIDHPQHPTILSRTIDLTRINWEVVAFTVVMIASIVAHLWGLGRMALHHDESIHAWSSWRLYTGSGGFNCWSGLDEEGRPRGGVSSLTYCYDPVYHGPSLYYLTALAYFLFGDGDAQARLPMAVAGILMTASAWWLRPYLGRSGALLAAILITFSPSLLYYARFARHDGLMVLWELWMLIGALRWLDTGRARWLYLTAAAVALAIATHELYYILFFIFGIFVLMRLLSESRFARYVPMFLSGVIGMCLVLMLFNPRIPVGQGLYFGEKAFLVASAFLLAWLCQRLWEPRPLLLPRLQQLWFEQRRVLWVALGILGGIYLTLYSSFFAYLPGAIDGLYAGLAYWLGSQQEYARGDQPWYYYLMLLPLYDPLAVLASLGTVGAMVATVGYHAIRTFMATRQAKQASEKEGAGAGGKEQHEAANTAAAMPAPLRPWELYPLLVVFWFWSTLIIFSWAGEKMPWLVVHMALPGNLLAAWALARLGRMARQAPPQIWLVPILTSLALVAISVAFWRLGLDGTAQAAQRNLLQGIVPLVIAGGMIYWLLSLGSSLGAKAVVAAVALSGAGLVGAYTLRATSLAVYTHPDTPIELLVYTQTAPEVPRYAATVQELAINMTRGQRTSADVTGGLSMPLIVDSGNSSGDGSLAWPMQWYLRDFQSVAWTRRDAYFDNPRLSAFEVQMPDGSTALAPVIMLYKPHVSEAVRQVLSEAYVQPYGDTGVFNWWFPEGDKCSPQSAGYKRFYFSRWTPADELINDCGRDISDQVHGPFDVLLWPFQRQNWDTLYNFLIYRQLPAPLKPGGREMEFWLRADLASGGGAVVSESIGPELRLMARNVAQMPPDASGPTGIAVDSAGKLYVADTGNHRINIFDSQGIFQRSLGSFGSNANQFYEPRGVAVDDAGYMYVADTWNARIVKYDPNGEVVTTWGQGDQDLLDGRRATITEGDPLRNEANPLGFFGPRGIAVDRQGNVYIADTGNRRIVVTDNEGNFLYQFGSAGSEAGQFNEPTGVAVDQQGNLYVADIWNGRVQVFAPDGSGRLDRIPFVTWNVSGWRPNTYDDPSIATSPEGTVYISVPSRNQVMAFNLRGDMLLRWGGPGDDFASLTSPSGLAVGPDGSIWIVDRNANRALRFVLPDVR</sequence>
<keyword evidence="3" id="KW-0472">Membrane</keyword>
<dbReference type="NCBIfam" id="TIGR03663">
    <property type="entry name" value="flippase activity-associated protein Agl23"/>
    <property type="match status" value="1"/>
</dbReference>
<name>A0A2A6RND2_9CHLR</name>